<feature type="domain" description="CheW-like" evidence="1">
    <location>
        <begin position="6"/>
        <end position="143"/>
    </location>
</feature>
<dbReference type="Pfam" id="PF01584">
    <property type="entry name" value="CheW"/>
    <property type="match status" value="1"/>
</dbReference>
<dbReference type="GO" id="GO:0005829">
    <property type="term" value="C:cytosol"/>
    <property type="evidence" value="ECO:0007669"/>
    <property type="project" value="TreeGrafter"/>
</dbReference>
<sequence>MESGHSDEILCIPGDRRNYGIELFQVVEICSSLQISKVPCLPDYYAGVCNYKGTIIPVVRLWEEGEAESGDRDMMIIVREQNFQMGIPIGRSPFIIKAAQSERIENVRTFIESEVWAVKEIYKKDGELYLTIDMERTMENLVIYPV</sequence>
<dbReference type="Gene3D" id="2.30.30.40">
    <property type="entry name" value="SH3 Domains"/>
    <property type="match status" value="1"/>
</dbReference>
<dbReference type="Proteomes" id="UP000184245">
    <property type="component" value="Unassembled WGS sequence"/>
</dbReference>
<dbReference type="InterPro" id="IPR002545">
    <property type="entry name" value="CheW-lke_dom"/>
</dbReference>
<dbReference type="InterPro" id="IPR039315">
    <property type="entry name" value="CheW"/>
</dbReference>
<reference evidence="2 3" key="1">
    <citation type="submission" date="2016-11" db="EMBL/GenBank/DDBJ databases">
        <authorList>
            <person name="Jaros S."/>
            <person name="Januszkiewicz K."/>
            <person name="Wedrychowicz H."/>
        </authorList>
    </citation>
    <scope>NUCLEOTIDE SEQUENCE [LARGE SCALE GENOMIC DNA]</scope>
    <source>
        <strain evidence="2 3">DSM 17459</strain>
    </source>
</reference>
<accession>A0A1M4TR82</accession>
<dbReference type="InterPro" id="IPR036061">
    <property type="entry name" value="CheW-like_dom_sf"/>
</dbReference>
<dbReference type="AlphaFoldDB" id="A0A1M4TR82"/>
<dbReference type="Gene3D" id="2.40.50.180">
    <property type="entry name" value="CheA-289, Domain 4"/>
    <property type="match status" value="1"/>
</dbReference>
<gene>
    <name evidence="2" type="ORF">SAMN02745158_00552</name>
</gene>
<dbReference type="RefSeq" id="WP_072848830.1">
    <property type="nucleotide sequence ID" value="NZ_FQVI01000002.1"/>
</dbReference>
<dbReference type="OrthoDB" id="9794382at2"/>
<dbReference type="STRING" id="1122155.SAMN02745158_00552"/>
<dbReference type="PANTHER" id="PTHR22617:SF23">
    <property type="entry name" value="CHEMOTAXIS PROTEIN CHEW"/>
    <property type="match status" value="1"/>
</dbReference>
<evidence type="ECO:0000313" key="3">
    <source>
        <dbReference type="Proteomes" id="UP000184245"/>
    </source>
</evidence>
<dbReference type="GO" id="GO:0007165">
    <property type="term" value="P:signal transduction"/>
    <property type="evidence" value="ECO:0007669"/>
    <property type="project" value="InterPro"/>
</dbReference>
<organism evidence="2 3">
    <name type="scientific">Lactonifactor longoviformis DSM 17459</name>
    <dbReference type="NCBI Taxonomy" id="1122155"/>
    <lineage>
        <taxon>Bacteria</taxon>
        <taxon>Bacillati</taxon>
        <taxon>Bacillota</taxon>
        <taxon>Clostridia</taxon>
        <taxon>Eubacteriales</taxon>
        <taxon>Clostridiaceae</taxon>
        <taxon>Lactonifactor</taxon>
    </lineage>
</organism>
<dbReference type="GO" id="GO:0006935">
    <property type="term" value="P:chemotaxis"/>
    <property type="evidence" value="ECO:0007669"/>
    <property type="project" value="InterPro"/>
</dbReference>
<dbReference type="EMBL" id="FQVI01000002">
    <property type="protein sequence ID" value="SHE46904.1"/>
    <property type="molecule type" value="Genomic_DNA"/>
</dbReference>
<name>A0A1M4TR82_9CLOT</name>
<dbReference type="SMART" id="SM00260">
    <property type="entry name" value="CheW"/>
    <property type="match status" value="1"/>
</dbReference>
<dbReference type="PANTHER" id="PTHR22617">
    <property type="entry name" value="CHEMOTAXIS SENSOR HISTIDINE KINASE-RELATED"/>
    <property type="match status" value="1"/>
</dbReference>
<dbReference type="SUPFAM" id="SSF50341">
    <property type="entry name" value="CheW-like"/>
    <property type="match status" value="1"/>
</dbReference>
<keyword evidence="3" id="KW-1185">Reference proteome</keyword>
<evidence type="ECO:0000259" key="1">
    <source>
        <dbReference type="PROSITE" id="PS50851"/>
    </source>
</evidence>
<dbReference type="PROSITE" id="PS50851">
    <property type="entry name" value="CHEW"/>
    <property type="match status" value="1"/>
</dbReference>
<evidence type="ECO:0000313" key="2">
    <source>
        <dbReference type="EMBL" id="SHE46904.1"/>
    </source>
</evidence>
<proteinExistence type="predicted"/>
<protein>
    <submittedName>
        <fullName evidence="2">Chemotaxis signal transduction protein</fullName>
    </submittedName>
</protein>